<evidence type="ECO:0000256" key="17">
    <source>
        <dbReference type="PIRSR" id="PIRSR000379-2"/>
    </source>
</evidence>
<comment type="catalytic activity">
    <reaction evidence="15 19">
        <text>formate + acetyl-CoA = pyruvate + CoA</text>
        <dbReference type="Rhea" id="RHEA:11844"/>
        <dbReference type="ChEBI" id="CHEBI:15361"/>
        <dbReference type="ChEBI" id="CHEBI:15740"/>
        <dbReference type="ChEBI" id="CHEBI:57287"/>
        <dbReference type="ChEBI" id="CHEBI:57288"/>
        <dbReference type="EC" id="2.3.1.54"/>
    </reaction>
</comment>
<dbReference type="InterPro" id="IPR050244">
    <property type="entry name" value="Auton_GlycylRad_Cofactor"/>
</dbReference>
<feature type="active site" description="S-acetylcysteine intermediate" evidence="16">
    <location>
        <position position="462"/>
    </location>
</feature>
<evidence type="ECO:0000256" key="1">
    <source>
        <dbReference type="ARBA" id="ARBA00004496"/>
    </source>
</evidence>
<feature type="active site" description="Cysteine radical intermediate" evidence="16">
    <location>
        <position position="463"/>
    </location>
</feature>
<evidence type="ECO:0000256" key="16">
    <source>
        <dbReference type="PIRSR" id="PIRSR000379-1"/>
    </source>
</evidence>
<keyword evidence="11 19" id="KW-0119">Carbohydrate metabolism</keyword>
<dbReference type="PIRSF" id="PIRSF000379">
    <property type="entry name" value="For_Ac_trans_1"/>
    <property type="match status" value="1"/>
</dbReference>
<dbReference type="Proteomes" id="UP000070063">
    <property type="component" value="Unassembled WGS sequence"/>
</dbReference>
<keyword evidence="12 19" id="KW-0012">Acyltransferase</keyword>
<dbReference type="Pfam" id="PF01228">
    <property type="entry name" value="Gly_radical"/>
    <property type="match status" value="1"/>
</dbReference>
<sequence>MNIKLFYKLIQVYDLDKYLMKISHKSCEKNHNNHATMLLKTLTTEMEGNCMKETYKHTDAWQGFKNGRWNKHVDVREFIQLNYNLYEGDDAFLTGPTEATQTLWQQVMQLSKEERERGGMWDMDTKVASTITSHDAGYLDKDLETIVGVQTDKPFKRSMQPFGGIRMAKAACEAYGYELDADTEKIFTEYRKTHNQGVFDAYSKEMLACRKAGVITGLPDAYGRGRIIGDYRRVALYGVDFLMEQKLHDFHTMSTEMSEDVIRLREELSEQYRALKELKELGQTYGFDLSRPAENFKEAVQWLYLAYLAAIKEQNGAAMSLGRTSTFLDIYAERDLNNGTITESEVQEIIDHFIMKLRIVKFARTPDYNELFSGDPTWVTESIGGVGIDGRPLVTKNSFRFLHSLDNLGPAPEPNLTVLWSVRLPDNFKTYCAKMSIKTSSIQYENDDLMRESYGDDYGIACCVSAMKIGKQMQFFGARANLAKTLLYAINGGKDEKSGNQVGPEYKGIDTEILDYDEVYDKFDKMMDWLAGVYINSLNIIHYMHDKYSYERIEMALHDTNIIRTMATGIAGLSVAADSLSAIKYAQVKPIRNEDGLVVDFDITGDFPKYGNNDSRVDDIAVELVERFMTKLRSHKTYRDSEHTMSVLTITSNVVYGKKTGNTPDGRKAGEPFAPGANPMHGRDQKGALSSLSSVAKIPYDCCKDGISNTFSIVPKSLGKEDDDQNRNLTSMLDGYAMQHGHHLNINVFNRETLMDAMEHPEEYPQLTIRVSGYAVNFIKLTREQQLDVISRTFHEQM</sequence>
<dbReference type="InterPro" id="IPR001150">
    <property type="entry name" value="Gly_radical"/>
</dbReference>
<evidence type="ECO:0000256" key="19">
    <source>
        <dbReference type="RuleBase" id="RU368075"/>
    </source>
</evidence>
<organism evidence="22 23">
    <name type="scientific">Staphylococcus lugdunensis</name>
    <dbReference type="NCBI Taxonomy" id="28035"/>
    <lineage>
        <taxon>Bacteria</taxon>
        <taxon>Bacillati</taxon>
        <taxon>Bacillota</taxon>
        <taxon>Bacilli</taxon>
        <taxon>Bacillales</taxon>
        <taxon>Staphylococcaceae</taxon>
        <taxon>Staphylococcus</taxon>
    </lineage>
</organism>
<evidence type="ECO:0000256" key="15">
    <source>
        <dbReference type="ARBA" id="ARBA00049029"/>
    </source>
</evidence>
<evidence type="ECO:0000256" key="18">
    <source>
        <dbReference type="PROSITE-ProRule" id="PRU00493"/>
    </source>
</evidence>
<reference evidence="22 23" key="1">
    <citation type="submission" date="2016-01" db="EMBL/GenBank/DDBJ databases">
        <authorList>
            <person name="Mitreva M."/>
            <person name="Pepin K.H."/>
            <person name="Mihindukulasuriya K.A."/>
            <person name="Fulton R."/>
            <person name="Fronick C."/>
            <person name="O'Laughlin M."/>
            <person name="Miner T."/>
            <person name="Herter B."/>
            <person name="Rosa B.A."/>
            <person name="Cordes M."/>
            <person name="Tomlinson C."/>
            <person name="Wollam A."/>
            <person name="Palsikar V.B."/>
            <person name="Mardis E.R."/>
            <person name="Wilson R.K."/>
        </authorList>
    </citation>
    <scope>NUCLEOTIDE SEQUENCE [LARGE SCALE GENOMIC DNA]</scope>
    <source>
        <strain evidence="22 23">MJR7738</strain>
    </source>
</reference>
<evidence type="ECO:0000256" key="9">
    <source>
        <dbReference type="ARBA" id="ARBA00022679"/>
    </source>
</evidence>
<evidence type="ECO:0000256" key="5">
    <source>
        <dbReference type="ARBA" id="ARBA00013214"/>
    </source>
</evidence>
<dbReference type="GO" id="GO:0008861">
    <property type="term" value="F:formate C-acetyltransferase activity"/>
    <property type="evidence" value="ECO:0007669"/>
    <property type="project" value="UniProtKB-UniRule"/>
</dbReference>
<keyword evidence="9 19" id="KW-0808">Transferase</keyword>
<comment type="subcellular location">
    <subcellularLocation>
        <location evidence="1 19">Cytoplasm</location>
    </subcellularLocation>
</comment>
<evidence type="ECO:0000259" key="21">
    <source>
        <dbReference type="PROSITE" id="PS51554"/>
    </source>
</evidence>
<dbReference type="InterPro" id="IPR005949">
    <property type="entry name" value="Form_AcTrfase"/>
</dbReference>
<dbReference type="GO" id="GO:0005737">
    <property type="term" value="C:cytoplasm"/>
    <property type="evidence" value="ECO:0007669"/>
    <property type="project" value="UniProtKB-SubCell"/>
</dbReference>
<gene>
    <name evidence="22" type="ORF">HMPREF3225_00042</name>
</gene>
<dbReference type="SUPFAM" id="SSF51998">
    <property type="entry name" value="PFL-like glycyl radical enzymes"/>
    <property type="match status" value="1"/>
</dbReference>
<keyword evidence="10 17" id="KW-0556">Organic radical</keyword>
<dbReference type="InterPro" id="IPR019777">
    <property type="entry name" value="Form_AcTrfase_GR_CS"/>
</dbReference>
<feature type="domain" description="Glycine radical" evidence="20">
    <location>
        <begin position="675"/>
        <end position="798"/>
    </location>
</feature>
<evidence type="ECO:0000256" key="14">
    <source>
        <dbReference type="ARBA" id="ARBA00034302"/>
    </source>
</evidence>
<keyword evidence="8 19" id="KW-0313">Glucose metabolism</keyword>
<comment type="similarity">
    <text evidence="3 19">Belongs to the glycyl radical enzyme (GRE) family. PFL subfamily.</text>
</comment>
<evidence type="ECO:0000256" key="4">
    <source>
        <dbReference type="ARBA" id="ARBA00011738"/>
    </source>
</evidence>
<dbReference type="EC" id="2.3.1.54" evidence="5 19"/>
<dbReference type="Gene3D" id="3.20.70.20">
    <property type="match status" value="1"/>
</dbReference>
<dbReference type="InterPro" id="IPR004184">
    <property type="entry name" value="PFL_dom"/>
</dbReference>
<dbReference type="PROSITE" id="PS51149">
    <property type="entry name" value="GLY_RADICAL_2"/>
    <property type="match status" value="1"/>
</dbReference>
<evidence type="ECO:0000256" key="12">
    <source>
        <dbReference type="ARBA" id="ARBA00023315"/>
    </source>
</evidence>
<dbReference type="EMBL" id="LRQI01000003">
    <property type="protein sequence ID" value="KXA40525.1"/>
    <property type="molecule type" value="Genomic_DNA"/>
</dbReference>
<comment type="caution">
    <text evidence="22">The sequence shown here is derived from an EMBL/GenBank/DDBJ whole genome shotgun (WGS) entry which is preliminary data.</text>
</comment>
<evidence type="ECO:0000256" key="11">
    <source>
        <dbReference type="ARBA" id="ARBA00023277"/>
    </source>
</evidence>
<feature type="domain" description="PFL" evidence="21">
    <location>
        <begin position="52"/>
        <end position="668"/>
    </location>
</feature>
<proteinExistence type="inferred from homology"/>
<comment type="pathway">
    <text evidence="2 19">Fermentation; pyruvate fermentation; formate from pyruvate: step 1/1.</text>
</comment>
<evidence type="ECO:0000256" key="2">
    <source>
        <dbReference type="ARBA" id="ARBA00004809"/>
    </source>
</evidence>
<evidence type="ECO:0000259" key="20">
    <source>
        <dbReference type="PROSITE" id="PS51149"/>
    </source>
</evidence>
<comment type="function">
    <text evidence="14">Catalyzes the conversion of pyruvate to formate and acetyl-CoA.</text>
</comment>
<evidence type="ECO:0000256" key="13">
    <source>
        <dbReference type="ARBA" id="ARBA00031063"/>
    </source>
</evidence>
<feature type="modified residue" description="Glycine radical" evidence="17 18">
    <location>
        <position position="773"/>
    </location>
</feature>
<dbReference type="FunFam" id="3.20.70.20:FF:000003">
    <property type="entry name" value="Formate acetyltransferase"/>
    <property type="match status" value="1"/>
</dbReference>
<accession>A0ABD4EIR6</accession>
<dbReference type="GO" id="GO:0006006">
    <property type="term" value="P:glucose metabolic process"/>
    <property type="evidence" value="ECO:0007669"/>
    <property type="project" value="UniProtKB-UniRule"/>
</dbReference>
<dbReference type="PROSITE" id="PS51554">
    <property type="entry name" value="PFL"/>
    <property type="match status" value="1"/>
</dbReference>
<name>A0ABD4EIR6_STALU</name>
<evidence type="ECO:0000256" key="7">
    <source>
        <dbReference type="ARBA" id="ARBA00022490"/>
    </source>
</evidence>
<dbReference type="PANTHER" id="PTHR30191">
    <property type="entry name" value="FORMATE ACETYLTRANSFERASE"/>
    <property type="match status" value="1"/>
</dbReference>
<comment type="subunit">
    <text evidence="4 19">Homodimer.</text>
</comment>
<dbReference type="NCBIfam" id="TIGR01255">
    <property type="entry name" value="pyr_form_ly_1"/>
    <property type="match status" value="1"/>
</dbReference>
<evidence type="ECO:0000256" key="6">
    <source>
        <dbReference type="ARBA" id="ARBA00013897"/>
    </source>
</evidence>
<evidence type="ECO:0000313" key="23">
    <source>
        <dbReference type="Proteomes" id="UP000070063"/>
    </source>
</evidence>
<evidence type="ECO:0000313" key="22">
    <source>
        <dbReference type="EMBL" id="KXA40525.1"/>
    </source>
</evidence>
<dbReference type="CDD" id="cd01678">
    <property type="entry name" value="PFL1"/>
    <property type="match status" value="1"/>
</dbReference>
<evidence type="ECO:0000256" key="10">
    <source>
        <dbReference type="ARBA" id="ARBA00022818"/>
    </source>
</evidence>
<keyword evidence="7 19" id="KW-0963">Cytoplasm</keyword>
<protein>
    <recommendedName>
        <fullName evidence="6 19">Formate acetyltransferase</fullName>
        <ecNumber evidence="5 19">2.3.1.54</ecNumber>
    </recommendedName>
    <alternativeName>
        <fullName evidence="13 19">Pyruvate formate-lyase</fullName>
    </alternativeName>
</protein>
<dbReference type="AlphaFoldDB" id="A0ABD4EIR6"/>
<dbReference type="PROSITE" id="PS00850">
    <property type="entry name" value="GLY_RADICAL_1"/>
    <property type="match status" value="1"/>
</dbReference>
<dbReference type="Pfam" id="PF02901">
    <property type="entry name" value="PFL-like"/>
    <property type="match status" value="1"/>
</dbReference>
<evidence type="ECO:0000256" key="8">
    <source>
        <dbReference type="ARBA" id="ARBA00022526"/>
    </source>
</evidence>
<evidence type="ECO:0000256" key="3">
    <source>
        <dbReference type="ARBA" id="ARBA00008375"/>
    </source>
</evidence>
<dbReference type="PANTHER" id="PTHR30191:SF0">
    <property type="entry name" value="FORMATE ACETYLTRANSFERASE 1"/>
    <property type="match status" value="1"/>
</dbReference>